<gene>
    <name evidence="3" type="ORF">SAMN05660865_00002</name>
</gene>
<dbReference type="RefSeq" id="WP_103895039.1">
    <property type="nucleotide sequence ID" value="NZ_FNUK01000001.1"/>
</dbReference>
<dbReference type="InterPro" id="IPR024485">
    <property type="entry name" value="DUF2680"/>
</dbReference>
<name>A0A1H5RJK1_9CLOT</name>
<reference evidence="4" key="1">
    <citation type="submission" date="2016-10" db="EMBL/GenBank/DDBJ databases">
        <authorList>
            <person name="Varghese N."/>
            <person name="Submissions S."/>
        </authorList>
    </citation>
    <scope>NUCLEOTIDE SEQUENCE [LARGE SCALE GENOMIC DNA]</scope>
    <source>
        <strain evidence="4">DSM 5463</strain>
    </source>
</reference>
<keyword evidence="4" id="KW-1185">Reference proteome</keyword>
<evidence type="ECO:0000313" key="4">
    <source>
        <dbReference type="Proteomes" id="UP000242850"/>
    </source>
</evidence>
<accession>A0A1H5RJK1</accession>
<evidence type="ECO:0008006" key="5">
    <source>
        <dbReference type="Google" id="ProtNLM"/>
    </source>
</evidence>
<keyword evidence="2" id="KW-0732">Signal</keyword>
<dbReference type="Pfam" id="PF10925">
    <property type="entry name" value="DUF2680"/>
    <property type="match status" value="1"/>
</dbReference>
<dbReference type="Proteomes" id="UP000242850">
    <property type="component" value="Unassembled WGS sequence"/>
</dbReference>
<organism evidence="3 4">
    <name type="scientific">Caloramator fervidus</name>
    <dbReference type="NCBI Taxonomy" id="29344"/>
    <lineage>
        <taxon>Bacteria</taxon>
        <taxon>Bacillati</taxon>
        <taxon>Bacillota</taxon>
        <taxon>Clostridia</taxon>
        <taxon>Eubacteriales</taxon>
        <taxon>Clostridiaceae</taxon>
        <taxon>Caloramator</taxon>
    </lineage>
</organism>
<evidence type="ECO:0000256" key="1">
    <source>
        <dbReference type="SAM" id="Coils"/>
    </source>
</evidence>
<dbReference type="EMBL" id="FNUK01000001">
    <property type="protein sequence ID" value="SEF38532.1"/>
    <property type="molecule type" value="Genomic_DNA"/>
</dbReference>
<feature type="chain" id="PRO_5009283114" description="DUF2680 domain-containing protein" evidence="2">
    <location>
        <begin position="23"/>
        <end position="128"/>
    </location>
</feature>
<dbReference type="OrthoDB" id="1809211at2"/>
<feature type="coiled-coil region" evidence="1">
    <location>
        <begin position="56"/>
        <end position="83"/>
    </location>
</feature>
<dbReference type="AlphaFoldDB" id="A0A1H5RJK1"/>
<proteinExistence type="predicted"/>
<feature type="signal peptide" evidence="2">
    <location>
        <begin position="1"/>
        <end position="22"/>
    </location>
</feature>
<evidence type="ECO:0000256" key="2">
    <source>
        <dbReference type="SAM" id="SignalP"/>
    </source>
</evidence>
<evidence type="ECO:0000313" key="3">
    <source>
        <dbReference type="EMBL" id="SEF38532.1"/>
    </source>
</evidence>
<protein>
    <recommendedName>
        <fullName evidence="5">DUF2680 domain-containing protein</fullName>
    </recommendedName>
</protein>
<sequence>MKSKKLLIAISAIMLISTTAFAYAKTRPIDIASKLTGKSIETLYKERQSGKTFGTIAKEAGKLEEFKKEMLKARKEILDEKVKAGILTQKQADEIYNAIKNNQALCNGEGFRKFGQKYGLGFSQGRRK</sequence>
<keyword evidence="1" id="KW-0175">Coiled coil</keyword>